<dbReference type="NCBIfam" id="TIGR00688">
    <property type="entry name" value="rarD"/>
    <property type="match status" value="1"/>
</dbReference>
<dbReference type="AlphaFoldDB" id="A0A5B8LTD2"/>
<dbReference type="InterPro" id="IPR000620">
    <property type="entry name" value="EamA_dom"/>
</dbReference>
<keyword evidence="11" id="KW-1185">Reference proteome</keyword>
<dbReference type="EMBL" id="CP042304">
    <property type="protein sequence ID" value="QDZ10914.1"/>
    <property type="molecule type" value="Genomic_DNA"/>
</dbReference>
<dbReference type="SUPFAM" id="SSF103481">
    <property type="entry name" value="Multidrug resistance efflux transporter EmrE"/>
    <property type="match status" value="2"/>
</dbReference>
<evidence type="ECO:0000256" key="2">
    <source>
        <dbReference type="ARBA" id="ARBA00007362"/>
    </source>
</evidence>
<feature type="transmembrane region" description="Helical" evidence="8">
    <location>
        <begin position="184"/>
        <end position="201"/>
    </location>
</feature>
<feature type="transmembrane region" description="Helical" evidence="8">
    <location>
        <begin position="300"/>
        <end position="318"/>
    </location>
</feature>
<evidence type="ECO:0000256" key="6">
    <source>
        <dbReference type="ARBA" id="ARBA00022989"/>
    </source>
</evidence>
<comment type="subcellular location">
    <subcellularLocation>
        <location evidence="1">Cell membrane</location>
        <topology evidence="1">Multi-pass membrane protein</topology>
    </subcellularLocation>
</comment>
<organism evidence="10 11">
    <name type="scientific">Devosia ginsengisoli</name>
    <dbReference type="NCBI Taxonomy" id="400770"/>
    <lineage>
        <taxon>Bacteria</taxon>
        <taxon>Pseudomonadati</taxon>
        <taxon>Pseudomonadota</taxon>
        <taxon>Alphaproteobacteria</taxon>
        <taxon>Hyphomicrobiales</taxon>
        <taxon>Devosiaceae</taxon>
        <taxon>Devosia</taxon>
    </lineage>
</organism>
<protein>
    <submittedName>
        <fullName evidence="10">EamA family transporter RarD</fullName>
    </submittedName>
</protein>
<dbReference type="Pfam" id="PF00892">
    <property type="entry name" value="EamA"/>
    <property type="match status" value="1"/>
</dbReference>
<dbReference type="InterPro" id="IPR004626">
    <property type="entry name" value="RarD"/>
</dbReference>
<feature type="domain" description="EamA" evidence="9">
    <location>
        <begin position="42"/>
        <end position="174"/>
    </location>
</feature>
<keyword evidence="6 8" id="KW-1133">Transmembrane helix</keyword>
<dbReference type="InterPro" id="IPR037185">
    <property type="entry name" value="EmrE-like"/>
</dbReference>
<comment type="similarity">
    <text evidence="2">Belongs to the EamA transporter family.</text>
</comment>
<evidence type="ECO:0000256" key="3">
    <source>
        <dbReference type="ARBA" id="ARBA00022448"/>
    </source>
</evidence>
<feature type="transmembrane region" description="Helical" evidence="8">
    <location>
        <begin position="138"/>
        <end position="155"/>
    </location>
</feature>
<keyword evidence="7 8" id="KW-0472">Membrane</keyword>
<gene>
    <name evidence="10" type="primary">rarD</name>
    <name evidence="10" type="ORF">FPZ08_09225</name>
</gene>
<evidence type="ECO:0000256" key="4">
    <source>
        <dbReference type="ARBA" id="ARBA00022475"/>
    </source>
</evidence>
<dbReference type="KEGG" id="dea:FPZ08_09225"/>
<dbReference type="OrthoDB" id="369870at2"/>
<feature type="transmembrane region" description="Helical" evidence="8">
    <location>
        <begin position="108"/>
        <end position="126"/>
    </location>
</feature>
<keyword evidence="4" id="KW-1003">Cell membrane</keyword>
<feature type="transmembrane region" description="Helical" evidence="8">
    <location>
        <begin position="213"/>
        <end position="233"/>
    </location>
</feature>
<evidence type="ECO:0000256" key="1">
    <source>
        <dbReference type="ARBA" id="ARBA00004651"/>
    </source>
</evidence>
<feature type="transmembrane region" description="Helical" evidence="8">
    <location>
        <begin position="245"/>
        <end position="265"/>
    </location>
</feature>
<evidence type="ECO:0000256" key="5">
    <source>
        <dbReference type="ARBA" id="ARBA00022692"/>
    </source>
</evidence>
<feature type="transmembrane region" description="Helical" evidence="8">
    <location>
        <begin position="277"/>
        <end position="294"/>
    </location>
</feature>
<feature type="transmembrane region" description="Helical" evidence="8">
    <location>
        <begin position="43"/>
        <end position="61"/>
    </location>
</feature>
<dbReference type="GO" id="GO:0005886">
    <property type="term" value="C:plasma membrane"/>
    <property type="evidence" value="ECO:0007669"/>
    <property type="project" value="UniProtKB-SubCell"/>
</dbReference>
<evidence type="ECO:0000313" key="10">
    <source>
        <dbReference type="EMBL" id="QDZ10914.1"/>
    </source>
</evidence>
<keyword evidence="3" id="KW-0813">Transport</keyword>
<reference evidence="10 11" key="1">
    <citation type="submission" date="2019-07" db="EMBL/GenBank/DDBJ databases">
        <title>Full genome sequence of Devosia sp. Gsoil 520.</title>
        <authorList>
            <person name="Im W.-T."/>
        </authorList>
    </citation>
    <scope>NUCLEOTIDE SEQUENCE [LARGE SCALE GENOMIC DNA]</scope>
    <source>
        <strain evidence="10 11">Gsoil 520</strain>
    </source>
</reference>
<proteinExistence type="inferred from homology"/>
<evidence type="ECO:0000259" key="9">
    <source>
        <dbReference type="Pfam" id="PF00892"/>
    </source>
</evidence>
<feature type="transmembrane region" description="Helical" evidence="8">
    <location>
        <begin position="162"/>
        <end position="178"/>
    </location>
</feature>
<evidence type="ECO:0000313" key="11">
    <source>
        <dbReference type="Proteomes" id="UP000315364"/>
    </source>
</evidence>
<dbReference type="Proteomes" id="UP000315364">
    <property type="component" value="Chromosome"/>
</dbReference>
<evidence type="ECO:0000256" key="7">
    <source>
        <dbReference type="ARBA" id="ARBA00023136"/>
    </source>
</evidence>
<feature type="transmembrane region" description="Helical" evidence="8">
    <location>
        <begin position="81"/>
        <end position="101"/>
    </location>
</feature>
<name>A0A5B8LTD2_9HYPH</name>
<accession>A0A5B8LTD2</accession>
<evidence type="ECO:0000256" key="8">
    <source>
        <dbReference type="SAM" id="Phobius"/>
    </source>
</evidence>
<keyword evidence="5 8" id="KW-0812">Transmembrane</keyword>
<sequence length="330" mass="35306">MASAIPSGMRSFSMSLPESAPEAIAPAEASPPSQAAANDGRNGVLAALAAYTLWGFLPLLFREVEAAGSVLIVAERTVWSLVLLAGILAFSGGFGEVRALFADRKRALGTLLSAVLLAGNWLLYVWAVETGQVLEASFGYFINPLVNVLMGMILLGERQNRLQTISILIAAVAIGIQAIGLGNIPFIALGLALSFGFYGYFRKTAHLGPATGLFAETAMLVPVALGFIIYTFIATGPGVHADPYLMTMLVLTGPATAIPLLLFAFAVRRLRLTTIGMFQYIAPSIQFLVAIFLFGEHLNALRLLSFALIWVSLMVFSYDSFRRRARVAAA</sequence>